<keyword evidence="8" id="KW-1185">Reference proteome</keyword>
<dbReference type="OrthoDB" id="3525185at2759"/>
<dbReference type="GO" id="GO:0045944">
    <property type="term" value="P:positive regulation of transcription by RNA polymerase II"/>
    <property type="evidence" value="ECO:0007669"/>
    <property type="project" value="TreeGrafter"/>
</dbReference>
<dbReference type="GO" id="GO:0000976">
    <property type="term" value="F:transcription cis-regulatory region binding"/>
    <property type="evidence" value="ECO:0007669"/>
    <property type="project" value="TreeGrafter"/>
</dbReference>
<evidence type="ECO:0000256" key="2">
    <source>
        <dbReference type="ARBA" id="ARBA00023125"/>
    </source>
</evidence>
<dbReference type="InterPro" id="IPR036864">
    <property type="entry name" value="Zn2-C6_fun-type_DNA-bd_sf"/>
</dbReference>
<reference evidence="8" key="1">
    <citation type="journal article" date="2017" name="Genome Biol.">
        <title>Comparative genomics reveals high biological diversity and specific adaptations in the industrially and medically important fungal genus Aspergillus.</title>
        <authorList>
            <person name="de Vries R.P."/>
            <person name="Riley R."/>
            <person name="Wiebenga A."/>
            <person name="Aguilar-Osorio G."/>
            <person name="Amillis S."/>
            <person name="Uchima C.A."/>
            <person name="Anderluh G."/>
            <person name="Asadollahi M."/>
            <person name="Askin M."/>
            <person name="Barry K."/>
            <person name="Battaglia E."/>
            <person name="Bayram O."/>
            <person name="Benocci T."/>
            <person name="Braus-Stromeyer S.A."/>
            <person name="Caldana C."/>
            <person name="Canovas D."/>
            <person name="Cerqueira G.C."/>
            <person name="Chen F."/>
            <person name="Chen W."/>
            <person name="Choi C."/>
            <person name="Clum A."/>
            <person name="Dos Santos R.A."/>
            <person name="Damasio A.R."/>
            <person name="Diallinas G."/>
            <person name="Emri T."/>
            <person name="Fekete E."/>
            <person name="Flipphi M."/>
            <person name="Freyberg S."/>
            <person name="Gallo A."/>
            <person name="Gournas C."/>
            <person name="Habgood R."/>
            <person name="Hainaut M."/>
            <person name="Harispe M.L."/>
            <person name="Henrissat B."/>
            <person name="Hilden K.S."/>
            <person name="Hope R."/>
            <person name="Hossain A."/>
            <person name="Karabika E."/>
            <person name="Karaffa L."/>
            <person name="Karanyi Z."/>
            <person name="Krasevec N."/>
            <person name="Kuo A."/>
            <person name="Kusch H."/>
            <person name="LaButti K."/>
            <person name="Lagendijk E.L."/>
            <person name="Lapidus A."/>
            <person name="Levasseur A."/>
            <person name="Lindquist E."/>
            <person name="Lipzen A."/>
            <person name="Logrieco A.F."/>
            <person name="MacCabe A."/>
            <person name="Maekelae M.R."/>
            <person name="Malavazi I."/>
            <person name="Melin P."/>
            <person name="Meyer V."/>
            <person name="Mielnichuk N."/>
            <person name="Miskei M."/>
            <person name="Molnar A.P."/>
            <person name="Mule G."/>
            <person name="Ngan C.Y."/>
            <person name="Orejas M."/>
            <person name="Orosz E."/>
            <person name="Ouedraogo J.P."/>
            <person name="Overkamp K.M."/>
            <person name="Park H.-S."/>
            <person name="Perrone G."/>
            <person name="Piumi F."/>
            <person name="Punt P.J."/>
            <person name="Ram A.F."/>
            <person name="Ramon A."/>
            <person name="Rauscher S."/>
            <person name="Record E."/>
            <person name="Riano-Pachon D.M."/>
            <person name="Robert V."/>
            <person name="Roehrig J."/>
            <person name="Ruller R."/>
            <person name="Salamov A."/>
            <person name="Salih N.S."/>
            <person name="Samson R.A."/>
            <person name="Sandor E."/>
            <person name="Sanguinetti M."/>
            <person name="Schuetze T."/>
            <person name="Sepcic K."/>
            <person name="Shelest E."/>
            <person name="Sherlock G."/>
            <person name="Sophianopoulou V."/>
            <person name="Squina F.M."/>
            <person name="Sun H."/>
            <person name="Susca A."/>
            <person name="Todd R.B."/>
            <person name="Tsang A."/>
            <person name="Unkles S.E."/>
            <person name="van de Wiele N."/>
            <person name="van Rossen-Uffink D."/>
            <person name="Oliveira J.V."/>
            <person name="Vesth T.C."/>
            <person name="Visser J."/>
            <person name="Yu J.-H."/>
            <person name="Zhou M."/>
            <person name="Andersen M.R."/>
            <person name="Archer D.B."/>
            <person name="Baker S.E."/>
            <person name="Benoit I."/>
            <person name="Brakhage A.A."/>
            <person name="Braus G.H."/>
            <person name="Fischer R."/>
            <person name="Frisvad J.C."/>
            <person name="Goldman G.H."/>
            <person name="Houbraken J."/>
            <person name="Oakley B."/>
            <person name="Pocsi I."/>
            <person name="Scazzocchio C."/>
            <person name="Seiboth B."/>
            <person name="vanKuyk P.A."/>
            <person name="Wortman J."/>
            <person name="Dyer P.S."/>
            <person name="Grigoriev I.V."/>
        </authorList>
    </citation>
    <scope>NUCLEOTIDE SEQUENCE [LARGE SCALE GENOMIC DNA]</scope>
    <source>
        <strain evidence="8">CBS 583.65</strain>
    </source>
</reference>
<dbReference type="Pfam" id="PF00172">
    <property type="entry name" value="Zn_clus"/>
    <property type="match status" value="1"/>
</dbReference>
<evidence type="ECO:0000313" key="7">
    <source>
        <dbReference type="EMBL" id="OJJ07461.1"/>
    </source>
</evidence>
<dbReference type="SUPFAM" id="SSF57701">
    <property type="entry name" value="Zn2/Cys6 DNA-binding domain"/>
    <property type="match status" value="1"/>
</dbReference>
<evidence type="ECO:0000256" key="1">
    <source>
        <dbReference type="ARBA" id="ARBA00023015"/>
    </source>
</evidence>
<gene>
    <name evidence="7" type="ORF">ASPVEDRAFT_88708</name>
</gene>
<evidence type="ECO:0000259" key="6">
    <source>
        <dbReference type="PROSITE" id="PS50048"/>
    </source>
</evidence>
<dbReference type="InterPro" id="IPR001138">
    <property type="entry name" value="Zn2Cys6_DnaBD"/>
</dbReference>
<evidence type="ECO:0000313" key="8">
    <source>
        <dbReference type="Proteomes" id="UP000184073"/>
    </source>
</evidence>
<dbReference type="Gene3D" id="4.10.240.10">
    <property type="entry name" value="Zn(2)-C6 fungal-type DNA-binding domain"/>
    <property type="match status" value="1"/>
</dbReference>
<keyword evidence="3" id="KW-0804">Transcription</keyword>
<evidence type="ECO:0000256" key="3">
    <source>
        <dbReference type="ARBA" id="ARBA00023163"/>
    </source>
</evidence>
<keyword evidence="1" id="KW-0805">Transcription regulation</keyword>
<dbReference type="SMART" id="SM00066">
    <property type="entry name" value="GAL4"/>
    <property type="match status" value="1"/>
</dbReference>
<dbReference type="GeneID" id="63733902"/>
<evidence type="ECO:0000256" key="5">
    <source>
        <dbReference type="SAM" id="MobiDB-lite"/>
    </source>
</evidence>
<keyword evidence="4" id="KW-0539">Nucleus</keyword>
<name>A0A1L9Q127_ASPVE</name>
<dbReference type="PROSITE" id="PS00463">
    <property type="entry name" value="ZN2_CY6_FUNGAL_1"/>
    <property type="match status" value="1"/>
</dbReference>
<dbReference type="STRING" id="1036611.A0A1L9Q127"/>
<dbReference type="Proteomes" id="UP000184073">
    <property type="component" value="Unassembled WGS sequence"/>
</dbReference>
<proteinExistence type="predicted"/>
<protein>
    <recommendedName>
        <fullName evidence="6">Zn(2)-C6 fungal-type domain-containing protein</fullName>
    </recommendedName>
</protein>
<dbReference type="EMBL" id="KV878137">
    <property type="protein sequence ID" value="OJJ07461.1"/>
    <property type="molecule type" value="Genomic_DNA"/>
</dbReference>
<feature type="domain" description="Zn(2)-C6 fungal-type" evidence="6">
    <location>
        <begin position="18"/>
        <end position="46"/>
    </location>
</feature>
<dbReference type="RefSeq" id="XP_040673223.1">
    <property type="nucleotide sequence ID" value="XM_040818391.1"/>
</dbReference>
<evidence type="ECO:0000256" key="4">
    <source>
        <dbReference type="ARBA" id="ARBA00023242"/>
    </source>
</evidence>
<dbReference type="GO" id="GO:0008270">
    <property type="term" value="F:zinc ion binding"/>
    <property type="evidence" value="ECO:0007669"/>
    <property type="project" value="InterPro"/>
</dbReference>
<dbReference type="PANTHER" id="PTHR37534:SF49">
    <property type="entry name" value="LYSINE BIOSYNTHESIS REGULATORY PROTEIN LYS14"/>
    <property type="match status" value="1"/>
</dbReference>
<dbReference type="PROSITE" id="PS50048">
    <property type="entry name" value="ZN2_CY6_FUNGAL_2"/>
    <property type="match status" value="1"/>
</dbReference>
<dbReference type="VEuPathDB" id="FungiDB:ASPVEDRAFT_88708"/>
<accession>A0A1L9Q127</accession>
<dbReference type="CDD" id="cd00067">
    <property type="entry name" value="GAL4"/>
    <property type="match status" value="1"/>
</dbReference>
<dbReference type="AlphaFoldDB" id="A0A1L9Q127"/>
<organism evidence="7 8">
    <name type="scientific">Aspergillus versicolor CBS 583.65</name>
    <dbReference type="NCBI Taxonomy" id="1036611"/>
    <lineage>
        <taxon>Eukaryota</taxon>
        <taxon>Fungi</taxon>
        <taxon>Dikarya</taxon>
        <taxon>Ascomycota</taxon>
        <taxon>Pezizomycotina</taxon>
        <taxon>Eurotiomycetes</taxon>
        <taxon>Eurotiomycetidae</taxon>
        <taxon>Eurotiales</taxon>
        <taxon>Aspergillaceae</taxon>
        <taxon>Aspergillus</taxon>
        <taxon>Aspergillus subgen. Nidulantes</taxon>
    </lineage>
</organism>
<dbReference type="GO" id="GO:0000981">
    <property type="term" value="F:DNA-binding transcription factor activity, RNA polymerase II-specific"/>
    <property type="evidence" value="ECO:0007669"/>
    <property type="project" value="InterPro"/>
</dbReference>
<dbReference type="GO" id="GO:0005634">
    <property type="term" value="C:nucleus"/>
    <property type="evidence" value="ECO:0007669"/>
    <property type="project" value="TreeGrafter"/>
</dbReference>
<sequence length="606" mass="67011">MAAAPEQGKAPLRRTRTGCYTCRTRRRKCDEVKPECGNCVRLGFKCEGYGLRLKWPNDTSRSTPVPMQKASGTGGLVSHNRAHLPRASESARQVMPNAMSPASLDRPGSLNFTSSFPRESNRRDCFLLHHFVTHVSGCLVPFLDAQTGDLWSHPFLRPTIESLAASNLYQLYTINRHGPTGFTIGSEGSLTAAAYVWKRNALLLYTDAINTLRRASLNSSDAAGLCLAASLALSLFEWESGSAGSYFAHLDGADTIVRLAFEGISRLSWGPSLLRVWARMHHTRMTRQLPFRPLEREKRSPSNKKIAELSTQFLPGSASLSVLLVDAFALRNRLVLETCLEAGELGGRSATQFWREWYSELFDFPYAADSDAHNGKELGKSELLDGLALTESLLCAWEESLPKAAQPTMTPTWSSKGTSSQESQALQVVSWTFTGNGPALQYLNYIMGRILSSRELLDFYLLAENVLCSSRPLHHLIVSALSVIEALDPEESIAHDTYGNGPLWAFGTLATCIPDRQVVSHLLQIVMPRFHRVARCGPLLATVAQTSEILGCVMSEIDAGRMPFLCDPDIVLTDDFSLDESSLSYIRMAVIGRERGRFYRDLVRVG</sequence>
<feature type="region of interest" description="Disordered" evidence="5">
    <location>
        <begin position="58"/>
        <end position="79"/>
    </location>
</feature>
<dbReference type="PANTHER" id="PTHR37534">
    <property type="entry name" value="TRANSCRIPTIONAL ACTIVATOR PROTEIN UGA3"/>
    <property type="match status" value="1"/>
</dbReference>
<keyword evidence="2" id="KW-0238">DNA-binding</keyword>